<protein>
    <submittedName>
        <fullName evidence="2">Uncharacterized protein</fullName>
    </submittedName>
</protein>
<feature type="compositionally biased region" description="Basic and acidic residues" evidence="1">
    <location>
        <begin position="7"/>
        <end position="21"/>
    </location>
</feature>
<gene>
    <name evidence="2" type="ORF">J2Z76_003017</name>
</gene>
<evidence type="ECO:0000313" key="3">
    <source>
        <dbReference type="Proteomes" id="UP001519342"/>
    </source>
</evidence>
<feature type="region of interest" description="Disordered" evidence="1">
    <location>
        <begin position="1"/>
        <end position="37"/>
    </location>
</feature>
<evidence type="ECO:0000313" key="2">
    <source>
        <dbReference type="EMBL" id="MBP1927144.1"/>
    </source>
</evidence>
<name>A0ABS4GHL7_9FIRM</name>
<sequence>MAKAGMRRPDPKEPHGTESNHKMHMPKNDVPPVPEIQGKAKYGHEKAKQIIINKIHHKELE</sequence>
<accession>A0ABS4GHL7</accession>
<organism evidence="2 3">
    <name type="scientific">Sedimentibacter acidaminivorans</name>
    <dbReference type="NCBI Taxonomy" id="913099"/>
    <lineage>
        <taxon>Bacteria</taxon>
        <taxon>Bacillati</taxon>
        <taxon>Bacillota</taxon>
        <taxon>Tissierellia</taxon>
        <taxon>Sedimentibacter</taxon>
    </lineage>
</organism>
<dbReference type="Proteomes" id="UP001519342">
    <property type="component" value="Unassembled WGS sequence"/>
</dbReference>
<proteinExistence type="predicted"/>
<keyword evidence="3" id="KW-1185">Reference proteome</keyword>
<dbReference type="EMBL" id="JAGGKS010000010">
    <property type="protein sequence ID" value="MBP1927144.1"/>
    <property type="molecule type" value="Genomic_DNA"/>
</dbReference>
<comment type="caution">
    <text evidence="2">The sequence shown here is derived from an EMBL/GenBank/DDBJ whole genome shotgun (WGS) entry which is preliminary data.</text>
</comment>
<evidence type="ECO:0000256" key="1">
    <source>
        <dbReference type="SAM" id="MobiDB-lite"/>
    </source>
</evidence>
<reference evidence="2 3" key="1">
    <citation type="submission" date="2021-03" db="EMBL/GenBank/DDBJ databases">
        <title>Genomic Encyclopedia of Type Strains, Phase IV (KMG-IV): sequencing the most valuable type-strain genomes for metagenomic binning, comparative biology and taxonomic classification.</title>
        <authorList>
            <person name="Goeker M."/>
        </authorList>
    </citation>
    <scope>NUCLEOTIDE SEQUENCE [LARGE SCALE GENOMIC DNA]</scope>
    <source>
        <strain evidence="2 3">DSM 24004</strain>
    </source>
</reference>
<dbReference type="RefSeq" id="WP_209512858.1">
    <property type="nucleotide sequence ID" value="NZ_JAGGKS010000010.1"/>
</dbReference>